<dbReference type="GO" id="GO:0043565">
    <property type="term" value="F:sequence-specific DNA binding"/>
    <property type="evidence" value="ECO:0007669"/>
    <property type="project" value="InterPro"/>
</dbReference>
<dbReference type="SMART" id="SM00342">
    <property type="entry name" value="HTH_ARAC"/>
    <property type="match status" value="1"/>
</dbReference>
<keyword evidence="1" id="KW-0805">Transcription regulation</keyword>
<dbReference type="GO" id="GO:0003700">
    <property type="term" value="F:DNA-binding transcription factor activity"/>
    <property type="evidence" value="ECO:0007669"/>
    <property type="project" value="InterPro"/>
</dbReference>
<evidence type="ECO:0000313" key="5">
    <source>
        <dbReference type="EMBL" id="TCL53749.1"/>
    </source>
</evidence>
<dbReference type="InterPro" id="IPR018060">
    <property type="entry name" value="HTH_AraC"/>
</dbReference>
<feature type="domain" description="HTH araC/xylS-type" evidence="4">
    <location>
        <begin position="218"/>
        <end position="316"/>
    </location>
</feature>
<dbReference type="EMBL" id="SLUO01000026">
    <property type="protein sequence ID" value="TCL53749.1"/>
    <property type="molecule type" value="Genomic_DNA"/>
</dbReference>
<dbReference type="Pfam" id="PF10114">
    <property type="entry name" value="PocR"/>
    <property type="match status" value="1"/>
</dbReference>
<dbReference type="PANTHER" id="PTHR43280:SF2">
    <property type="entry name" value="HTH-TYPE TRANSCRIPTIONAL REGULATOR EXSA"/>
    <property type="match status" value="1"/>
</dbReference>
<dbReference type="OrthoDB" id="1410840at2"/>
<evidence type="ECO:0000313" key="6">
    <source>
        <dbReference type="Proteomes" id="UP000295718"/>
    </source>
</evidence>
<dbReference type="InterPro" id="IPR018062">
    <property type="entry name" value="HTH_AraC-typ_CS"/>
</dbReference>
<dbReference type="Proteomes" id="UP000295718">
    <property type="component" value="Unassembled WGS sequence"/>
</dbReference>
<gene>
    <name evidence="5" type="ORF">EDD76_1268</name>
</gene>
<evidence type="ECO:0000256" key="1">
    <source>
        <dbReference type="ARBA" id="ARBA00023015"/>
    </source>
</evidence>
<dbReference type="SUPFAM" id="SSF46689">
    <property type="entry name" value="Homeodomain-like"/>
    <property type="match status" value="2"/>
</dbReference>
<name>A0A4R1QJC0_9FIRM</name>
<evidence type="ECO:0000256" key="3">
    <source>
        <dbReference type="ARBA" id="ARBA00023163"/>
    </source>
</evidence>
<accession>A0A4R1QJC0</accession>
<protein>
    <submittedName>
        <fullName evidence="5">Ligand-binding sensor protein</fullName>
    </submittedName>
</protein>
<keyword evidence="3" id="KW-0804">Transcription</keyword>
<dbReference type="PROSITE" id="PS01124">
    <property type="entry name" value="HTH_ARAC_FAMILY_2"/>
    <property type="match status" value="1"/>
</dbReference>
<dbReference type="InterPro" id="IPR018771">
    <property type="entry name" value="PocR_dom"/>
</dbReference>
<dbReference type="Gene3D" id="1.10.10.60">
    <property type="entry name" value="Homeodomain-like"/>
    <property type="match status" value="2"/>
</dbReference>
<dbReference type="STRING" id="1469948.GCA_000732725_01686"/>
<keyword evidence="2" id="KW-0238">DNA-binding</keyword>
<dbReference type="PROSITE" id="PS00041">
    <property type="entry name" value="HTH_ARAC_FAMILY_1"/>
    <property type="match status" value="1"/>
</dbReference>
<keyword evidence="6" id="KW-1185">Reference proteome</keyword>
<dbReference type="InterPro" id="IPR009057">
    <property type="entry name" value="Homeodomain-like_sf"/>
</dbReference>
<organism evidence="5 6">
    <name type="scientific">Kineothrix alysoides</name>
    <dbReference type="NCBI Taxonomy" id="1469948"/>
    <lineage>
        <taxon>Bacteria</taxon>
        <taxon>Bacillati</taxon>
        <taxon>Bacillota</taxon>
        <taxon>Clostridia</taxon>
        <taxon>Lachnospirales</taxon>
        <taxon>Lachnospiraceae</taxon>
        <taxon>Kineothrix</taxon>
    </lineage>
</organism>
<comment type="caution">
    <text evidence="5">The sequence shown here is derived from an EMBL/GenBank/DDBJ whole genome shotgun (WGS) entry which is preliminary data.</text>
</comment>
<dbReference type="Pfam" id="PF12833">
    <property type="entry name" value="HTH_18"/>
    <property type="match status" value="1"/>
</dbReference>
<reference evidence="5 6" key="1">
    <citation type="submission" date="2019-03" db="EMBL/GenBank/DDBJ databases">
        <title>Genomic Encyclopedia of Type Strains, Phase IV (KMG-IV): sequencing the most valuable type-strain genomes for metagenomic binning, comparative biology and taxonomic classification.</title>
        <authorList>
            <person name="Goeker M."/>
        </authorList>
    </citation>
    <scope>NUCLEOTIDE SEQUENCE [LARGE SCALE GENOMIC DNA]</scope>
    <source>
        <strain evidence="5 6">DSM 100556</strain>
    </source>
</reference>
<evidence type="ECO:0000256" key="2">
    <source>
        <dbReference type="ARBA" id="ARBA00023125"/>
    </source>
</evidence>
<dbReference type="RefSeq" id="WP_031390395.1">
    <property type="nucleotide sequence ID" value="NZ_JPNB01000001.1"/>
</dbReference>
<sequence length="322" mass="36342">MRPSFSKIDQIINPIKFQKIQDDIASATDLALITVDYKGKPLTKHSNCSDFCQKVRSSNYGIYCEKCDSHGGLEAARLRKPYIYICHFGLIDFAIPIIVKDLYIGAFMAGQVLLSPQDLAETPEPILPGVQSKWESIDKNLKEAFDTLPVMSLDKITALANMLLHIVNYCVEEAELKALLAHRSGKASNNTYAETGEDDYFISTIKRHPRKGADQLIQPALAYIKKHPEEKITLEKMAALCNISPSYFSKLFAKENRGNLSDYVNKTRIELAKELLLNSDWNIRTIAAHIGYDDSGYFIKIFKKLTNKTPLEYRNSKENPIG</sequence>
<dbReference type="PRINTS" id="PR00032">
    <property type="entry name" value="HTHARAC"/>
</dbReference>
<evidence type="ECO:0000259" key="4">
    <source>
        <dbReference type="PROSITE" id="PS01124"/>
    </source>
</evidence>
<dbReference type="PANTHER" id="PTHR43280">
    <property type="entry name" value="ARAC-FAMILY TRANSCRIPTIONAL REGULATOR"/>
    <property type="match status" value="1"/>
</dbReference>
<dbReference type="InterPro" id="IPR020449">
    <property type="entry name" value="Tscrpt_reg_AraC-type_HTH"/>
</dbReference>
<dbReference type="AlphaFoldDB" id="A0A4R1QJC0"/>
<proteinExistence type="predicted"/>